<dbReference type="Gene3D" id="6.10.280.30">
    <property type="match status" value="3"/>
</dbReference>
<organism evidence="3 4">
    <name type="scientific">Eufriesea mexicana</name>
    <dbReference type="NCBI Taxonomy" id="516756"/>
    <lineage>
        <taxon>Eukaryota</taxon>
        <taxon>Metazoa</taxon>
        <taxon>Ecdysozoa</taxon>
        <taxon>Arthropoda</taxon>
        <taxon>Hexapoda</taxon>
        <taxon>Insecta</taxon>
        <taxon>Pterygota</taxon>
        <taxon>Neoptera</taxon>
        <taxon>Endopterygota</taxon>
        <taxon>Hymenoptera</taxon>
        <taxon>Apocrita</taxon>
        <taxon>Aculeata</taxon>
        <taxon>Apoidea</taxon>
        <taxon>Anthophila</taxon>
        <taxon>Apidae</taxon>
        <taxon>Eufriesea</taxon>
    </lineage>
</organism>
<dbReference type="EMBL" id="KQ765234">
    <property type="protein sequence ID" value="OAD54024.1"/>
    <property type="molecule type" value="Genomic_DNA"/>
</dbReference>
<name>A0A310SIT1_9HYME</name>
<dbReference type="PANTHER" id="PTHR10104:SF1">
    <property type="entry name" value="STATHMIN, ISOFORM D"/>
    <property type="match status" value="1"/>
</dbReference>
<dbReference type="InterPro" id="IPR000956">
    <property type="entry name" value="Stathmin_fam"/>
</dbReference>
<dbReference type="OrthoDB" id="5986631at2759"/>
<sequence length="493" mass="55931">MLIGLVRDSVRQCFCHSCKAPLGIVAGDRRGNAPFKKPSGKGKPRTKQPKKVKFITTEIRCQEKSKGGLCYEVILAEPTVPKRAPSPPQTSPTQQIAIEDKLRAAEKRRLSLEAQKLAVLAAELSKIEEASRKKDELSAAFIAATRESLDAKMNNTEEKREAHIAELRNKLKEHFESVEKTRLSLEQQTREVRCAVEEKLKSAAAQRDENIKRMLIRLKEHEEQVARVRQGMTERVQQLESQIQGKLVQAHERRQNIEREQKEKLRNHNTVKIAKVRQMADECATRELLVKKFEIHKRVSTAEQNRQREIQRRVQAIRQHRSQPVPLKNRFVVSMFKAWDNPSSRSEPRIIVVINGAMSPREIFRLLGWSTFAQLVPLLATMTGTGSAPLESRCTVSLIAIVVRPIGLSWSTWGATLSTRAPRRVDKRGRLKLGDADATMTNSGDDPFVEFDYSVSCQRPQRVVQIRPIGAWSIVIPAIARRPYVDGDRAFDG</sequence>
<dbReference type="AlphaFoldDB" id="A0A310SIT1"/>
<evidence type="ECO:0000256" key="2">
    <source>
        <dbReference type="SAM" id="MobiDB-lite"/>
    </source>
</evidence>
<dbReference type="GO" id="GO:0031110">
    <property type="term" value="P:regulation of microtubule polymerization or depolymerization"/>
    <property type="evidence" value="ECO:0007669"/>
    <property type="project" value="InterPro"/>
</dbReference>
<reference evidence="3 4" key="1">
    <citation type="submission" date="2015-07" db="EMBL/GenBank/DDBJ databases">
        <title>The genome of Eufriesea mexicana.</title>
        <authorList>
            <person name="Pan H."/>
            <person name="Kapheim K."/>
        </authorList>
    </citation>
    <scope>NUCLEOTIDE SEQUENCE [LARGE SCALE GENOMIC DNA]</scope>
    <source>
        <strain evidence="3">0111107269</strain>
        <tissue evidence="3">Whole body</tissue>
    </source>
</reference>
<dbReference type="GO" id="GO:0005737">
    <property type="term" value="C:cytoplasm"/>
    <property type="evidence" value="ECO:0007669"/>
    <property type="project" value="TreeGrafter"/>
</dbReference>
<evidence type="ECO:0000313" key="4">
    <source>
        <dbReference type="Proteomes" id="UP000250275"/>
    </source>
</evidence>
<keyword evidence="4" id="KW-1185">Reference proteome</keyword>
<protein>
    <submittedName>
        <fullName evidence="3">Stathmin-3</fullName>
    </submittedName>
</protein>
<feature type="coiled-coil region" evidence="1">
    <location>
        <begin position="95"/>
        <end position="268"/>
    </location>
</feature>
<dbReference type="GO" id="GO:0007019">
    <property type="term" value="P:microtubule depolymerization"/>
    <property type="evidence" value="ECO:0007669"/>
    <property type="project" value="TreeGrafter"/>
</dbReference>
<dbReference type="InterPro" id="IPR036002">
    <property type="entry name" value="Stathmin_sf"/>
</dbReference>
<dbReference type="PANTHER" id="PTHR10104">
    <property type="entry name" value="STATHMIN"/>
    <property type="match status" value="1"/>
</dbReference>
<keyword evidence="1" id="KW-0175">Coiled coil</keyword>
<dbReference type="GO" id="GO:0015631">
    <property type="term" value="F:tubulin binding"/>
    <property type="evidence" value="ECO:0007669"/>
    <property type="project" value="TreeGrafter"/>
</dbReference>
<evidence type="ECO:0000313" key="3">
    <source>
        <dbReference type="EMBL" id="OAD54024.1"/>
    </source>
</evidence>
<feature type="compositionally biased region" description="Basic residues" evidence="2">
    <location>
        <begin position="38"/>
        <end position="49"/>
    </location>
</feature>
<proteinExistence type="predicted"/>
<dbReference type="PROSITE" id="PS51663">
    <property type="entry name" value="STATHMIN_3"/>
    <property type="match status" value="1"/>
</dbReference>
<feature type="region of interest" description="Disordered" evidence="2">
    <location>
        <begin position="29"/>
        <end position="49"/>
    </location>
</feature>
<accession>A0A310SIT1</accession>
<gene>
    <name evidence="3" type="ORF">WN48_08444</name>
</gene>
<evidence type="ECO:0000256" key="1">
    <source>
        <dbReference type="SAM" id="Coils"/>
    </source>
</evidence>
<dbReference type="Pfam" id="PF00836">
    <property type="entry name" value="Stathmin"/>
    <property type="match status" value="1"/>
</dbReference>
<dbReference type="GO" id="GO:0043005">
    <property type="term" value="C:neuron projection"/>
    <property type="evidence" value="ECO:0007669"/>
    <property type="project" value="TreeGrafter"/>
</dbReference>
<dbReference type="GO" id="GO:0031175">
    <property type="term" value="P:neuron projection development"/>
    <property type="evidence" value="ECO:0007669"/>
    <property type="project" value="TreeGrafter"/>
</dbReference>
<dbReference type="Proteomes" id="UP000250275">
    <property type="component" value="Unassembled WGS sequence"/>
</dbReference>
<dbReference type="SUPFAM" id="SSF101494">
    <property type="entry name" value="Stathmin"/>
    <property type="match status" value="1"/>
</dbReference>